<dbReference type="PANTHER" id="PTHR43727">
    <property type="entry name" value="DIAMINOPIMELATE DECARBOXYLASE"/>
    <property type="match status" value="1"/>
</dbReference>
<evidence type="ECO:0000313" key="8">
    <source>
        <dbReference type="EMBL" id="KAK7103329.1"/>
    </source>
</evidence>
<keyword evidence="2" id="KW-0210">Decarboxylase</keyword>
<proteinExistence type="inferred from homology"/>
<gene>
    <name evidence="8" type="ORF">V1264_018250</name>
</gene>
<dbReference type="FunFam" id="3.20.20.10:FF:000003">
    <property type="entry name" value="Diaminopimelate decarboxylase"/>
    <property type="match status" value="1"/>
</dbReference>
<evidence type="ECO:0000256" key="6">
    <source>
        <dbReference type="SAM" id="Coils"/>
    </source>
</evidence>
<evidence type="ECO:0000256" key="1">
    <source>
        <dbReference type="ARBA" id="ARBA00001933"/>
    </source>
</evidence>
<dbReference type="Pfam" id="PF02784">
    <property type="entry name" value="Orn_Arg_deC_N"/>
    <property type="match status" value="1"/>
</dbReference>
<feature type="active site" description="Proton donor" evidence="5">
    <location>
        <position position="488"/>
    </location>
</feature>
<evidence type="ECO:0000256" key="5">
    <source>
        <dbReference type="PIRSR" id="PIRSR600183-50"/>
    </source>
</evidence>
<keyword evidence="6" id="KW-0175">Coiled coil</keyword>
<feature type="modified residue" description="N6-(pyridoxal phosphate)lysine" evidence="5">
    <location>
        <position position="83"/>
    </location>
</feature>
<dbReference type="Proteomes" id="UP001374579">
    <property type="component" value="Unassembled WGS sequence"/>
</dbReference>
<feature type="coiled-coil region" evidence="6">
    <location>
        <begin position="281"/>
        <end position="308"/>
    </location>
</feature>
<dbReference type="SUPFAM" id="SSF50621">
    <property type="entry name" value="Alanine racemase C-terminal domain-like"/>
    <property type="match status" value="1"/>
</dbReference>
<comment type="cofactor">
    <cofactor evidence="1 5">
        <name>pyridoxal 5'-phosphate</name>
        <dbReference type="ChEBI" id="CHEBI:597326"/>
    </cofactor>
</comment>
<dbReference type="SUPFAM" id="SSF51419">
    <property type="entry name" value="PLP-binding barrel"/>
    <property type="match status" value="1"/>
</dbReference>
<comment type="caution">
    <text evidence="8">The sequence shown here is derived from an EMBL/GenBank/DDBJ whole genome shotgun (WGS) entry which is preliminary data.</text>
</comment>
<evidence type="ECO:0000259" key="7">
    <source>
        <dbReference type="Pfam" id="PF02784"/>
    </source>
</evidence>
<dbReference type="EMBL" id="JBAMIC010000008">
    <property type="protein sequence ID" value="KAK7103329.1"/>
    <property type="molecule type" value="Genomic_DNA"/>
</dbReference>
<keyword evidence="9" id="KW-1185">Reference proteome</keyword>
<keyword evidence="3 5" id="KW-0663">Pyridoxal phosphate</keyword>
<sequence>MAAVCDNATSCAAVGFHTRGDGYLYCDDVKVSELHHKLETSQDVNMMSPAFVYSRRQIVENVRQFYEAFKSLPVPAVLNFAMKANHNLQILKLLRSLGCGVTLVSGTEMRVALEAGFQPHQMMLNGSGKVPWEVIAAVKAGVLLNVDSEFCLQQTINACRQLGKEATARVLLRLNLDIDPHVHKYVSTGTAGSKFGLDPAAMSRVVRVLTSCDCPVRVEGLHSHLGSTIKDTSVFRESVLRLLTLRQELTSQGLKDLRLLNVGGGLAIDYTRNKAETQPYREEEEDVKAELRRLMDSLQQDADSHDDVKKKGLYQCAADVIGSYVNERIPRSKLDSELLDLLDRLEIADVTSAQYPAIWQEQSNIPKPADMINCLCDVFVSPRDDDVTLMFEPGRVIVGDAGVYMTTTLGWKTSGNTRFLVVDGGMNDVIRPSLYGAYHHIYPAAPPPDSHALNNAHNSALDLLHGTSGSSTNGHVDFHVVDVVGPVCESGDFLGKDRLLPLPSPGSLMVLHDAGAYCSSMASNYNLRLRPAEVLVDGSDCDFIRRPDTLNDLLAPYKTSTN</sequence>
<dbReference type="Gene3D" id="3.20.20.10">
    <property type="entry name" value="Alanine racemase"/>
    <property type="match status" value="2"/>
</dbReference>
<dbReference type="GO" id="GO:0008836">
    <property type="term" value="F:diaminopimelate decarboxylase activity"/>
    <property type="evidence" value="ECO:0007669"/>
    <property type="project" value="InterPro"/>
</dbReference>
<reference evidence="8 9" key="1">
    <citation type="submission" date="2024-02" db="EMBL/GenBank/DDBJ databases">
        <title>Chromosome-scale genome assembly of the rough periwinkle Littorina saxatilis.</title>
        <authorList>
            <person name="De Jode A."/>
            <person name="Faria R."/>
            <person name="Formenti G."/>
            <person name="Sims Y."/>
            <person name="Smith T.P."/>
            <person name="Tracey A."/>
            <person name="Wood J.M.D."/>
            <person name="Zagrodzka Z.B."/>
            <person name="Johannesson K."/>
            <person name="Butlin R.K."/>
            <person name="Leder E.H."/>
        </authorList>
    </citation>
    <scope>NUCLEOTIDE SEQUENCE [LARGE SCALE GENOMIC DNA]</scope>
    <source>
        <strain evidence="8">Snail1</strain>
        <tissue evidence="8">Muscle</tissue>
    </source>
</reference>
<dbReference type="PROSITE" id="PS00878">
    <property type="entry name" value="ODR_DC_2_1"/>
    <property type="match status" value="1"/>
</dbReference>
<dbReference type="CDD" id="cd06828">
    <property type="entry name" value="PLPDE_III_DapDC"/>
    <property type="match status" value="1"/>
</dbReference>
<organism evidence="8 9">
    <name type="scientific">Littorina saxatilis</name>
    <dbReference type="NCBI Taxonomy" id="31220"/>
    <lineage>
        <taxon>Eukaryota</taxon>
        <taxon>Metazoa</taxon>
        <taxon>Spiralia</taxon>
        <taxon>Lophotrochozoa</taxon>
        <taxon>Mollusca</taxon>
        <taxon>Gastropoda</taxon>
        <taxon>Caenogastropoda</taxon>
        <taxon>Littorinimorpha</taxon>
        <taxon>Littorinoidea</taxon>
        <taxon>Littorinidae</taxon>
        <taxon>Littorina</taxon>
    </lineage>
</organism>
<dbReference type="InterPro" id="IPR022653">
    <property type="entry name" value="De-COase2_pyr-phos_BS"/>
</dbReference>
<dbReference type="GO" id="GO:0009089">
    <property type="term" value="P:lysine biosynthetic process via diaminopimelate"/>
    <property type="evidence" value="ECO:0007669"/>
    <property type="project" value="InterPro"/>
</dbReference>
<evidence type="ECO:0000256" key="3">
    <source>
        <dbReference type="ARBA" id="ARBA00022898"/>
    </source>
</evidence>
<keyword evidence="4" id="KW-0456">Lyase</keyword>
<dbReference type="AlphaFoldDB" id="A0AAN9BEM9"/>
<evidence type="ECO:0000256" key="4">
    <source>
        <dbReference type="ARBA" id="ARBA00023239"/>
    </source>
</evidence>
<accession>A0AAN9BEM9</accession>
<dbReference type="InterPro" id="IPR009006">
    <property type="entry name" value="Ala_racemase/Decarboxylase_C"/>
</dbReference>
<dbReference type="InterPro" id="IPR022644">
    <property type="entry name" value="De-COase2_N"/>
</dbReference>
<evidence type="ECO:0000256" key="2">
    <source>
        <dbReference type="ARBA" id="ARBA00022793"/>
    </source>
</evidence>
<dbReference type="Gene3D" id="2.40.37.10">
    <property type="entry name" value="Lyase, Ornithine Decarboxylase, Chain A, domain 1"/>
    <property type="match status" value="1"/>
</dbReference>
<dbReference type="InterPro" id="IPR029066">
    <property type="entry name" value="PLP-binding_barrel"/>
</dbReference>
<dbReference type="PANTHER" id="PTHR43727:SF2">
    <property type="entry name" value="GROUP IV DECARBOXYLASE"/>
    <property type="match status" value="1"/>
</dbReference>
<dbReference type="HAMAP" id="MF_02120">
    <property type="entry name" value="LysA"/>
    <property type="match status" value="1"/>
</dbReference>
<dbReference type="InterPro" id="IPR002986">
    <property type="entry name" value="DAP_deCOOHase_LysA"/>
</dbReference>
<dbReference type="InterPro" id="IPR000183">
    <property type="entry name" value="Orn/DAP/Arg_de-COase"/>
</dbReference>
<protein>
    <recommendedName>
        <fullName evidence="7">Orn/DAP/Arg decarboxylase 2 N-terminal domain-containing protein</fullName>
    </recommendedName>
</protein>
<name>A0AAN9BEM9_9CAEN</name>
<evidence type="ECO:0000313" key="9">
    <source>
        <dbReference type="Proteomes" id="UP001374579"/>
    </source>
</evidence>
<dbReference type="PRINTS" id="PR01179">
    <property type="entry name" value="ODADCRBXLASE"/>
</dbReference>
<feature type="domain" description="Orn/DAP/Arg decarboxylase 2 N-terminal" evidence="7">
    <location>
        <begin position="57"/>
        <end position="290"/>
    </location>
</feature>